<dbReference type="EMBL" id="JARKNE010000002">
    <property type="protein sequence ID" value="KAK5842247.1"/>
    <property type="molecule type" value="Genomic_DNA"/>
</dbReference>
<reference evidence="1 2" key="1">
    <citation type="submission" date="2023-03" db="EMBL/GenBank/DDBJ databases">
        <title>WGS of Gossypium arboreum.</title>
        <authorList>
            <person name="Yu D."/>
        </authorList>
    </citation>
    <scope>NUCLEOTIDE SEQUENCE [LARGE SCALE GENOMIC DNA]</scope>
    <source>
        <tissue evidence="1">Leaf</tissue>
    </source>
</reference>
<protein>
    <submittedName>
        <fullName evidence="1">Uncharacterized protein</fullName>
    </submittedName>
</protein>
<gene>
    <name evidence="1" type="ORF">PVK06_004583</name>
</gene>
<accession>A0ABR0QSD3</accession>
<dbReference type="Proteomes" id="UP001358586">
    <property type="component" value="Chromosome 2"/>
</dbReference>
<evidence type="ECO:0000313" key="2">
    <source>
        <dbReference type="Proteomes" id="UP001358586"/>
    </source>
</evidence>
<evidence type="ECO:0000313" key="1">
    <source>
        <dbReference type="EMBL" id="KAK5842247.1"/>
    </source>
</evidence>
<sequence>MALAIERVSVEVDHFLSSLCCLLSEASTLGLRYTEARDKELTELDRVLELYNKVREENEIINEQHGVLTESLAMMEMKVEECGVELTVEKERCIIVGVELKKFTVRHSSEVEMIIRDCQEHVDTTLENMGTSSLAIDVFKPSRSTWDLYVATWRRELFVEEGKGSGTTDLAPSAVGDIVTSVPPSVNEDVVVATPTIENAAPTD</sequence>
<comment type="caution">
    <text evidence="1">The sequence shown here is derived from an EMBL/GenBank/DDBJ whole genome shotgun (WGS) entry which is preliminary data.</text>
</comment>
<keyword evidence="2" id="KW-1185">Reference proteome</keyword>
<proteinExistence type="predicted"/>
<name>A0ABR0QSD3_GOSAR</name>
<organism evidence="1 2">
    <name type="scientific">Gossypium arboreum</name>
    <name type="common">Tree cotton</name>
    <name type="synonym">Gossypium nanking</name>
    <dbReference type="NCBI Taxonomy" id="29729"/>
    <lineage>
        <taxon>Eukaryota</taxon>
        <taxon>Viridiplantae</taxon>
        <taxon>Streptophyta</taxon>
        <taxon>Embryophyta</taxon>
        <taxon>Tracheophyta</taxon>
        <taxon>Spermatophyta</taxon>
        <taxon>Magnoliopsida</taxon>
        <taxon>eudicotyledons</taxon>
        <taxon>Gunneridae</taxon>
        <taxon>Pentapetalae</taxon>
        <taxon>rosids</taxon>
        <taxon>malvids</taxon>
        <taxon>Malvales</taxon>
        <taxon>Malvaceae</taxon>
        <taxon>Malvoideae</taxon>
        <taxon>Gossypium</taxon>
    </lineage>
</organism>